<keyword evidence="3" id="KW-0547">Nucleotide-binding</keyword>
<evidence type="ECO:0000259" key="9">
    <source>
        <dbReference type="PROSITE" id="PS50929"/>
    </source>
</evidence>
<dbReference type="InterPro" id="IPR039421">
    <property type="entry name" value="Type_1_exporter"/>
</dbReference>
<name>A0A4P7GMF8_9ACTN</name>
<evidence type="ECO:0000256" key="1">
    <source>
        <dbReference type="ARBA" id="ARBA00004651"/>
    </source>
</evidence>
<evidence type="ECO:0000256" key="2">
    <source>
        <dbReference type="ARBA" id="ARBA00022692"/>
    </source>
</evidence>
<dbReference type="PROSITE" id="PS00211">
    <property type="entry name" value="ABC_TRANSPORTER_1"/>
    <property type="match status" value="1"/>
</dbReference>
<dbReference type="Pfam" id="PF00005">
    <property type="entry name" value="ABC_tran"/>
    <property type="match status" value="1"/>
</dbReference>
<dbReference type="AlphaFoldDB" id="A0A4P7GMF8"/>
<dbReference type="PROSITE" id="PS50929">
    <property type="entry name" value="ABC_TM1F"/>
    <property type="match status" value="1"/>
</dbReference>
<dbReference type="KEGG" id="noy:EXE57_12240"/>
<dbReference type="SMART" id="SM00382">
    <property type="entry name" value="AAA"/>
    <property type="match status" value="1"/>
</dbReference>
<keyword evidence="2 7" id="KW-0812">Transmembrane</keyword>
<dbReference type="PANTHER" id="PTHR43394">
    <property type="entry name" value="ATP-DEPENDENT PERMEASE MDL1, MITOCHONDRIAL"/>
    <property type="match status" value="1"/>
</dbReference>
<dbReference type="PROSITE" id="PS50893">
    <property type="entry name" value="ABC_TRANSPORTER_2"/>
    <property type="match status" value="1"/>
</dbReference>
<dbReference type="InterPro" id="IPR027417">
    <property type="entry name" value="P-loop_NTPase"/>
</dbReference>
<dbReference type="EMBL" id="CP038267">
    <property type="protein sequence ID" value="QBR92951.1"/>
    <property type="molecule type" value="Genomic_DNA"/>
</dbReference>
<feature type="domain" description="ABC transporter" evidence="8">
    <location>
        <begin position="364"/>
        <end position="585"/>
    </location>
</feature>
<feature type="transmembrane region" description="Helical" evidence="7">
    <location>
        <begin position="271"/>
        <end position="294"/>
    </location>
</feature>
<dbReference type="SUPFAM" id="SSF90123">
    <property type="entry name" value="ABC transporter transmembrane region"/>
    <property type="match status" value="1"/>
</dbReference>
<gene>
    <name evidence="10" type="ORF">EXE57_12240</name>
</gene>
<dbReference type="GO" id="GO:0005886">
    <property type="term" value="C:plasma membrane"/>
    <property type="evidence" value="ECO:0007669"/>
    <property type="project" value="UniProtKB-SubCell"/>
</dbReference>
<dbReference type="Gene3D" id="1.20.1560.10">
    <property type="entry name" value="ABC transporter type 1, transmembrane domain"/>
    <property type="match status" value="1"/>
</dbReference>
<evidence type="ECO:0000256" key="4">
    <source>
        <dbReference type="ARBA" id="ARBA00022840"/>
    </source>
</evidence>
<dbReference type="OrthoDB" id="9806127at2"/>
<evidence type="ECO:0000259" key="8">
    <source>
        <dbReference type="PROSITE" id="PS50893"/>
    </source>
</evidence>
<dbReference type="Pfam" id="PF00664">
    <property type="entry name" value="ABC_membrane"/>
    <property type="match status" value="1"/>
</dbReference>
<evidence type="ECO:0000256" key="6">
    <source>
        <dbReference type="ARBA" id="ARBA00023136"/>
    </source>
</evidence>
<dbReference type="GO" id="GO:0005524">
    <property type="term" value="F:ATP binding"/>
    <property type="evidence" value="ECO:0007669"/>
    <property type="project" value="UniProtKB-KW"/>
</dbReference>
<keyword evidence="4 10" id="KW-0067">ATP-binding</keyword>
<keyword evidence="11" id="KW-1185">Reference proteome</keyword>
<dbReference type="GO" id="GO:0015421">
    <property type="term" value="F:ABC-type oligopeptide transporter activity"/>
    <property type="evidence" value="ECO:0007669"/>
    <property type="project" value="TreeGrafter"/>
</dbReference>
<feature type="transmembrane region" description="Helical" evidence="7">
    <location>
        <begin position="47"/>
        <end position="73"/>
    </location>
</feature>
<feature type="domain" description="ABC transmembrane type-1" evidence="9">
    <location>
        <begin position="49"/>
        <end position="331"/>
    </location>
</feature>
<accession>A0A4P7GMF8</accession>
<dbReference type="RefSeq" id="WP_135077878.1">
    <property type="nucleotide sequence ID" value="NZ_CP038267.1"/>
</dbReference>
<feature type="transmembrane region" description="Helical" evidence="7">
    <location>
        <begin position="300"/>
        <end position="319"/>
    </location>
</feature>
<comment type="subcellular location">
    <subcellularLocation>
        <location evidence="1">Cell membrane</location>
        <topology evidence="1">Multi-pass membrane protein</topology>
    </subcellularLocation>
</comment>
<dbReference type="InterPro" id="IPR017871">
    <property type="entry name" value="ABC_transporter-like_CS"/>
</dbReference>
<evidence type="ECO:0000256" key="7">
    <source>
        <dbReference type="SAM" id="Phobius"/>
    </source>
</evidence>
<proteinExistence type="predicted"/>
<keyword evidence="5 7" id="KW-1133">Transmembrane helix</keyword>
<evidence type="ECO:0000256" key="3">
    <source>
        <dbReference type="ARBA" id="ARBA00022741"/>
    </source>
</evidence>
<organism evidence="10 11">
    <name type="scientific">Nocardioides euryhalodurans</name>
    <dbReference type="NCBI Taxonomy" id="2518370"/>
    <lineage>
        <taxon>Bacteria</taxon>
        <taxon>Bacillati</taxon>
        <taxon>Actinomycetota</taxon>
        <taxon>Actinomycetes</taxon>
        <taxon>Propionibacteriales</taxon>
        <taxon>Nocardioidaceae</taxon>
        <taxon>Nocardioides</taxon>
    </lineage>
</organism>
<keyword evidence="6 7" id="KW-0472">Membrane</keyword>
<protein>
    <submittedName>
        <fullName evidence="10">ABC transporter ATP-binding protein</fullName>
    </submittedName>
</protein>
<evidence type="ECO:0000313" key="10">
    <source>
        <dbReference type="EMBL" id="QBR92951.1"/>
    </source>
</evidence>
<sequence length="585" mass="64060">MVTSWQRLGDWMRPRRDDDALIDHAAALTLAQVFRRFWPRLRPLRGWLLLSLLLLAVAPLIEIAEILLFQRLVDDVLVPVEYQPLVYLALAYVGLNLFSGVVSGLDDYLATWVSQRFLVDLRRDVFRHVLSLPSHIHDRRRLGDVISRLTQDVSTVERFMVSQLTEGIGAVVRLVLLVGALFWMQWELALASLLAAPALWWVSSRFAAFTKTASRERRRRGGSLTTVTEESLGNATLMQLYNADDAAVESYHRQNKGIADAELSGSKIRSIFLPLVDLIELVAILLVVSMGVWALATDRLTLGGLLAFMTLLITCYGPIRQLSDLLPALFSATAGIERVVELLEEPLPTDVPGARELRVDAGELRLDRVTVSYPGASLPVLRDLDLHVPGGAALAVTGASGSGKSTLVRLLTRQLEADSGSVTVDGQDVASCTATSVREAVTVVLQETLLLDDTVRANIALARPGATDAEVERAARAADAHDFIQGLPDGYDTRVGQRGRLVSGGQRQRLALARALLRGSPVLVLDEPTTGLDDASAERFLAALAEVARDERRTVLVMTHDPRVLPYVDSVVVLDPATETHREPV</sequence>
<evidence type="ECO:0000256" key="5">
    <source>
        <dbReference type="ARBA" id="ARBA00022989"/>
    </source>
</evidence>
<dbReference type="Proteomes" id="UP000294894">
    <property type="component" value="Chromosome"/>
</dbReference>
<feature type="transmembrane region" description="Helical" evidence="7">
    <location>
        <begin position="85"/>
        <end position="105"/>
    </location>
</feature>
<reference evidence="10 11" key="1">
    <citation type="submission" date="2019-03" db="EMBL/GenBank/DDBJ databases">
        <title>Three New Species of Nocardioides, Nocardioides euryhalodurans sp. nov., Nocardioides seonyuensis sp. nov. and Nocardioides eburneoflavus sp. nov., Iolated from Soil.</title>
        <authorList>
            <person name="Roh S.G."/>
            <person name="Lee C."/>
            <person name="Kim M.-K."/>
            <person name="Kim S.B."/>
        </authorList>
    </citation>
    <scope>NUCLEOTIDE SEQUENCE [LARGE SCALE GENOMIC DNA]</scope>
    <source>
        <strain evidence="10 11">MMS17-SY117</strain>
    </source>
</reference>
<dbReference type="InterPro" id="IPR003593">
    <property type="entry name" value="AAA+_ATPase"/>
</dbReference>
<dbReference type="InterPro" id="IPR036640">
    <property type="entry name" value="ABC1_TM_sf"/>
</dbReference>
<dbReference type="InterPro" id="IPR003439">
    <property type="entry name" value="ABC_transporter-like_ATP-bd"/>
</dbReference>
<evidence type="ECO:0000313" key="11">
    <source>
        <dbReference type="Proteomes" id="UP000294894"/>
    </source>
</evidence>
<dbReference type="GO" id="GO:0016887">
    <property type="term" value="F:ATP hydrolysis activity"/>
    <property type="evidence" value="ECO:0007669"/>
    <property type="project" value="InterPro"/>
</dbReference>
<dbReference type="Gene3D" id="3.40.50.300">
    <property type="entry name" value="P-loop containing nucleotide triphosphate hydrolases"/>
    <property type="match status" value="1"/>
</dbReference>
<dbReference type="InterPro" id="IPR011527">
    <property type="entry name" value="ABC1_TM_dom"/>
</dbReference>
<dbReference type="SUPFAM" id="SSF52540">
    <property type="entry name" value="P-loop containing nucleoside triphosphate hydrolases"/>
    <property type="match status" value="1"/>
</dbReference>
<dbReference type="PANTHER" id="PTHR43394:SF1">
    <property type="entry name" value="ATP-BINDING CASSETTE SUB-FAMILY B MEMBER 10, MITOCHONDRIAL"/>
    <property type="match status" value="1"/>
</dbReference>